<sequence>MCRRITGLQFANASKLALPTYDNYGNGVPVSSDHGDMTDMVLKSILTQQCNWYGTLSAIVAEKPDARLVAFGLDRCIPPTLTRRLGSRQQHWEDIVKRIPLDISCEAHLEMDLQQQPRACDPRPTKAHSVLNGDSKPTATPGGPQLSFQSSHGTMRAPVTTGLEHSGLKMDSIVVVGMSIKVAGADDLDEFVDLLKSGQSQHELITRGKLQHEMLHREDADATPDRRFYANFVRDSDAFDHKFFKKSPRESQAMDPQSRLCLEGAYQAIEQSGYFEETTTSDSARDRLNVGVYLGNCGVDYEHNIACNPPTPFTATGGLKSFIVGRLSHYFGWTGPSVTLDTACSSSTVAIDMACRGLLSGECSAALCGGVNIITNMLWMQNLAAGSFISHTGQCKPFDDKADGYCRAEGMAFVFLKKMGDAVADGNPILATIPATAVYQNLNITPLFVPNGPSLSFLFESVMQRANMTANDISLVEAHGTGTPVGDPAEYESIRSAIAGPIRHKPLPFGSVKGHIGHTEGSSGVIALVKVIMMMRHNFIPAQASFQQLNRAIKTRPDDMMEIVTSLRPWVEEHKIALINNYGACGSNASMVVAQPPSYVTGRKLSDTMTRAGELSPNLPFWITGLDARSIAAYSGKLASWLDLRGGDHGATLADLSSGVRVLL</sequence>
<protein>
    <submittedName>
        <fullName evidence="1">Uncharacterized protein</fullName>
    </submittedName>
</protein>
<comment type="caution">
    <text evidence="1">The sequence shown here is derived from an EMBL/GenBank/DDBJ whole genome shotgun (WGS) entry which is preliminary data.</text>
</comment>
<evidence type="ECO:0000313" key="1">
    <source>
        <dbReference type="EMBL" id="KAJ2968444.1"/>
    </source>
</evidence>
<reference evidence="1" key="1">
    <citation type="submission" date="2022-10" db="EMBL/GenBank/DDBJ databases">
        <title>Genome Sequence of Xylaria curta.</title>
        <authorList>
            <person name="Buettner E."/>
        </authorList>
    </citation>
    <scope>NUCLEOTIDE SEQUENCE</scope>
    <source>
        <strain evidence="1">Babe10</strain>
    </source>
</reference>
<organism evidence="1 2">
    <name type="scientific">Xylaria curta</name>
    <dbReference type="NCBI Taxonomy" id="42375"/>
    <lineage>
        <taxon>Eukaryota</taxon>
        <taxon>Fungi</taxon>
        <taxon>Dikarya</taxon>
        <taxon>Ascomycota</taxon>
        <taxon>Pezizomycotina</taxon>
        <taxon>Sordariomycetes</taxon>
        <taxon>Xylariomycetidae</taxon>
        <taxon>Xylariales</taxon>
        <taxon>Xylariaceae</taxon>
        <taxon>Xylaria</taxon>
    </lineage>
</organism>
<keyword evidence="2" id="KW-1185">Reference proteome</keyword>
<dbReference type="EMBL" id="JAPDGR010004325">
    <property type="protein sequence ID" value="KAJ2968444.1"/>
    <property type="molecule type" value="Genomic_DNA"/>
</dbReference>
<name>A0ACC1MNQ2_9PEZI</name>
<dbReference type="Proteomes" id="UP001143856">
    <property type="component" value="Unassembled WGS sequence"/>
</dbReference>
<evidence type="ECO:0000313" key="2">
    <source>
        <dbReference type="Proteomes" id="UP001143856"/>
    </source>
</evidence>
<gene>
    <name evidence="1" type="ORF">NUW58_g10219</name>
</gene>
<accession>A0ACC1MNQ2</accession>
<proteinExistence type="predicted"/>